<reference evidence="7" key="2">
    <citation type="journal article" date="2013" name="Nat. Commun.">
        <title>Genome of the Chinese tree shrew.</title>
        <authorList>
            <person name="Fan Y."/>
            <person name="Huang Z.Y."/>
            <person name="Cao C.C."/>
            <person name="Chen C.S."/>
            <person name="Chen Y.X."/>
            <person name="Fan D.D."/>
            <person name="He J."/>
            <person name="Hou H.L."/>
            <person name="Hu L."/>
            <person name="Hu X.T."/>
            <person name="Jiang X.T."/>
            <person name="Lai R."/>
            <person name="Lang Y.S."/>
            <person name="Liang B."/>
            <person name="Liao S.G."/>
            <person name="Mu D."/>
            <person name="Ma Y.Y."/>
            <person name="Niu Y.Y."/>
            <person name="Sun X.Q."/>
            <person name="Xia J.Q."/>
            <person name="Xiao J."/>
            <person name="Xiong Z.Q."/>
            <person name="Xu L."/>
            <person name="Yang L."/>
            <person name="Zhang Y."/>
            <person name="Zhao W."/>
            <person name="Zhao X.D."/>
            <person name="Zheng Y.T."/>
            <person name="Zhou J.M."/>
            <person name="Zhu Y.B."/>
            <person name="Zhang G.J."/>
            <person name="Wang J."/>
            <person name="Yao Y.G."/>
        </authorList>
    </citation>
    <scope>NUCLEOTIDE SEQUENCE [LARGE SCALE GENOMIC DNA]</scope>
</reference>
<comment type="subcellular location">
    <subcellularLocation>
        <location evidence="1">Nucleus</location>
    </subcellularLocation>
</comment>
<gene>
    <name evidence="6" type="ORF">TREES_T100020261</name>
</gene>
<evidence type="ECO:0000256" key="2">
    <source>
        <dbReference type="ARBA" id="ARBA00023242"/>
    </source>
</evidence>
<dbReference type="GO" id="GO:0003723">
    <property type="term" value="F:RNA binding"/>
    <property type="evidence" value="ECO:0007669"/>
    <property type="project" value="InterPro"/>
</dbReference>
<name>L9L8Q6_TUPCH</name>
<evidence type="ECO:0000313" key="6">
    <source>
        <dbReference type="EMBL" id="ELW71014.1"/>
    </source>
</evidence>
<evidence type="ECO:0000256" key="3">
    <source>
        <dbReference type="SAM" id="MobiDB-lite"/>
    </source>
</evidence>
<keyword evidence="7" id="KW-1185">Reference proteome</keyword>
<dbReference type="AlphaFoldDB" id="L9L8Q6"/>
<dbReference type="Pfam" id="PF11931">
    <property type="entry name" value="SF3a60_Prp9_C"/>
    <property type="match status" value="1"/>
</dbReference>
<reference evidence="7" key="1">
    <citation type="submission" date="2012-07" db="EMBL/GenBank/DDBJ databases">
        <title>Genome of the Chinese tree shrew, a rising model animal genetically related to primates.</title>
        <authorList>
            <person name="Zhang G."/>
            <person name="Fan Y."/>
            <person name="Yao Y."/>
            <person name="Huang Z."/>
        </authorList>
    </citation>
    <scope>NUCLEOTIDE SEQUENCE [LARGE SCALE GENOMIC DNA]</scope>
</reference>
<evidence type="ECO:0000313" key="7">
    <source>
        <dbReference type="Proteomes" id="UP000011518"/>
    </source>
</evidence>
<dbReference type="InParanoid" id="L9L8Q6"/>
<dbReference type="InterPro" id="IPR031774">
    <property type="entry name" value="SF3A3_dom"/>
</dbReference>
<dbReference type="EMBL" id="KB320476">
    <property type="protein sequence ID" value="ELW71014.1"/>
    <property type="molecule type" value="Genomic_DNA"/>
</dbReference>
<dbReference type="GO" id="GO:0005681">
    <property type="term" value="C:spliceosomal complex"/>
    <property type="evidence" value="ECO:0007669"/>
    <property type="project" value="InterPro"/>
</dbReference>
<proteinExistence type="predicted"/>
<evidence type="ECO:0000259" key="4">
    <source>
        <dbReference type="Pfam" id="PF11931"/>
    </source>
</evidence>
<dbReference type="InterPro" id="IPR024598">
    <property type="entry name" value="SF3a60/Prp9_C"/>
</dbReference>
<sequence length="232" mass="26794">MAKEMLTEKSMLQNQISSDHHTRAMQDRVKQIEKLHQKHPNEICVPMSVELVKLLKTRENPSEEAENLVEFTDEEGYGSYHALHDCYLKYINLKRPKAFQWHFAERRHAHEMRCLGIPNSVHFTNVTQIEDAGSLWAKLKLQKASEQWQPDTEEEYEDLSGKVVNKTYEDLNRQGCSSVCGCSMALGLARASLRSAFSIFSNHVLLKTLGYEVKSSLCLIRNKACWHMARLR</sequence>
<evidence type="ECO:0000259" key="5">
    <source>
        <dbReference type="Pfam" id="PF16837"/>
    </source>
</evidence>
<dbReference type="GO" id="GO:0000398">
    <property type="term" value="P:mRNA splicing, via spliceosome"/>
    <property type="evidence" value="ECO:0007669"/>
    <property type="project" value="InterPro"/>
</dbReference>
<dbReference type="PANTHER" id="PTHR12786:SF2">
    <property type="entry name" value="SPLICING FACTOR 3A SUBUNIT 3"/>
    <property type="match status" value="1"/>
</dbReference>
<feature type="region of interest" description="Disordered" evidence="3">
    <location>
        <begin position="1"/>
        <end position="25"/>
    </location>
</feature>
<dbReference type="STRING" id="246437.L9L8Q6"/>
<organism evidence="6 7">
    <name type="scientific">Tupaia chinensis</name>
    <name type="common">Chinese tree shrew</name>
    <name type="synonym">Tupaia belangeri chinensis</name>
    <dbReference type="NCBI Taxonomy" id="246437"/>
    <lineage>
        <taxon>Eukaryota</taxon>
        <taxon>Metazoa</taxon>
        <taxon>Chordata</taxon>
        <taxon>Craniata</taxon>
        <taxon>Vertebrata</taxon>
        <taxon>Euteleostomi</taxon>
        <taxon>Mammalia</taxon>
        <taxon>Eutheria</taxon>
        <taxon>Euarchontoglires</taxon>
        <taxon>Scandentia</taxon>
        <taxon>Tupaiidae</taxon>
        <taxon>Tupaia</taxon>
    </lineage>
</organism>
<feature type="domain" description="SF3A3" evidence="5">
    <location>
        <begin position="70"/>
        <end position="94"/>
    </location>
</feature>
<evidence type="ECO:0000256" key="1">
    <source>
        <dbReference type="ARBA" id="ARBA00004123"/>
    </source>
</evidence>
<keyword evidence="2" id="KW-0539">Nucleus</keyword>
<dbReference type="InterPro" id="IPR051421">
    <property type="entry name" value="RNA_Proc_DNA_Dmg_Regulator"/>
</dbReference>
<dbReference type="Proteomes" id="UP000011518">
    <property type="component" value="Unassembled WGS sequence"/>
</dbReference>
<dbReference type="PANTHER" id="PTHR12786">
    <property type="entry name" value="SPLICING FACTOR SF3A-RELATED"/>
    <property type="match status" value="1"/>
</dbReference>
<feature type="domain" description="Splicing factor SF3a60 /Prp9 subunit C-terminal" evidence="4">
    <location>
        <begin position="95"/>
        <end position="175"/>
    </location>
</feature>
<protein>
    <submittedName>
        <fullName evidence="6">Splicing factor 3A subunit 3</fullName>
    </submittedName>
</protein>
<accession>L9L8Q6</accession>
<dbReference type="Pfam" id="PF16837">
    <property type="entry name" value="SF3A3"/>
    <property type="match status" value="1"/>
</dbReference>